<dbReference type="AlphaFoldDB" id="A0A0V0HYR0"/>
<organism evidence="1">
    <name type="scientific">Solanum chacoense</name>
    <name type="common">Chaco potato</name>
    <dbReference type="NCBI Taxonomy" id="4108"/>
    <lineage>
        <taxon>Eukaryota</taxon>
        <taxon>Viridiplantae</taxon>
        <taxon>Streptophyta</taxon>
        <taxon>Embryophyta</taxon>
        <taxon>Tracheophyta</taxon>
        <taxon>Spermatophyta</taxon>
        <taxon>Magnoliopsida</taxon>
        <taxon>eudicotyledons</taxon>
        <taxon>Gunneridae</taxon>
        <taxon>Pentapetalae</taxon>
        <taxon>asterids</taxon>
        <taxon>lamiids</taxon>
        <taxon>Solanales</taxon>
        <taxon>Solanaceae</taxon>
        <taxon>Solanoideae</taxon>
        <taxon>Solaneae</taxon>
        <taxon>Solanum</taxon>
    </lineage>
</organism>
<proteinExistence type="predicted"/>
<name>A0A0V0HYR0_SOLCH</name>
<evidence type="ECO:0000313" key="1">
    <source>
        <dbReference type="EMBL" id="JAP25505.1"/>
    </source>
</evidence>
<dbReference type="EMBL" id="GEDG01013221">
    <property type="protein sequence ID" value="JAP25505.1"/>
    <property type="molecule type" value="Transcribed_RNA"/>
</dbReference>
<reference evidence="1" key="1">
    <citation type="submission" date="2015-12" db="EMBL/GenBank/DDBJ databases">
        <title>Gene expression during late stages of embryo sac development: a critical building block for successful pollen-pistil interactions.</title>
        <authorList>
            <person name="Liu Y."/>
            <person name="Joly V."/>
            <person name="Sabar M."/>
            <person name="Matton D.P."/>
        </authorList>
    </citation>
    <scope>NUCLEOTIDE SEQUENCE</scope>
</reference>
<sequence>MDLHTLRSLCILGIYQSGLTKDLNNLWFHLYYFTHLFFANLSSNWTHNSLRQAAGQVVELEIPFHWVLQIILTILD</sequence>
<accession>A0A0V0HYR0</accession>
<protein>
    <submittedName>
        <fullName evidence="1">Putative ovule protein</fullName>
    </submittedName>
</protein>